<evidence type="ECO:0000256" key="2">
    <source>
        <dbReference type="ARBA" id="ARBA00022664"/>
    </source>
</evidence>
<evidence type="ECO:0000256" key="9">
    <source>
        <dbReference type="SAM" id="MobiDB-lite"/>
    </source>
</evidence>
<dbReference type="GO" id="GO:0008380">
    <property type="term" value="P:RNA splicing"/>
    <property type="evidence" value="ECO:0007669"/>
    <property type="project" value="UniProtKB-KW"/>
</dbReference>
<dbReference type="Gene3D" id="3.30.70.330">
    <property type="match status" value="3"/>
</dbReference>
<dbReference type="AlphaFoldDB" id="A0A137PCH5"/>
<dbReference type="InterPro" id="IPR000504">
    <property type="entry name" value="RRM_dom"/>
</dbReference>
<dbReference type="CDD" id="cd12230">
    <property type="entry name" value="RRM1_U2AF65"/>
    <property type="match status" value="1"/>
</dbReference>
<keyword evidence="5 8" id="KW-0508">mRNA splicing</keyword>
<dbReference type="SMART" id="SM00361">
    <property type="entry name" value="RRM_1"/>
    <property type="match status" value="3"/>
</dbReference>
<keyword evidence="2 8" id="KW-0507">mRNA processing</keyword>
<evidence type="ECO:0000256" key="7">
    <source>
        <dbReference type="PROSITE-ProRule" id="PRU00176"/>
    </source>
</evidence>
<evidence type="ECO:0000256" key="4">
    <source>
        <dbReference type="ARBA" id="ARBA00022884"/>
    </source>
</evidence>
<dbReference type="PROSITE" id="PS50102">
    <property type="entry name" value="RRM"/>
    <property type="match status" value="3"/>
</dbReference>
<dbReference type="GO" id="GO:0003723">
    <property type="term" value="F:RNA binding"/>
    <property type="evidence" value="ECO:0007669"/>
    <property type="project" value="UniProtKB-UniRule"/>
</dbReference>
<dbReference type="InterPro" id="IPR035979">
    <property type="entry name" value="RBD_domain_sf"/>
</dbReference>
<keyword evidence="4 7" id="KW-0694">RNA-binding</keyword>
<dbReference type="Pfam" id="PF00076">
    <property type="entry name" value="RRM_1"/>
    <property type="match status" value="3"/>
</dbReference>
<comment type="function">
    <text evidence="8">Necessary for the splicing of pre-mRNA.</text>
</comment>
<evidence type="ECO:0000313" key="12">
    <source>
        <dbReference type="Proteomes" id="UP000070444"/>
    </source>
</evidence>
<dbReference type="GO" id="GO:0006397">
    <property type="term" value="P:mRNA processing"/>
    <property type="evidence" value="ECO:0007669"/>
    <property type="project" value="UniProtKB-KW"/>
</dbReference>
<keyword evidence="6 8" id="KW-0539">Nucleus</keyword>
<proteinExistence type="inferred from homology"/>
<dbReference type="SUPFAM" id="SSF54928">
    <property type="entry name" value="RNA-binding domain, RBD"/>
    <property type="match status" value="2"/>
</dbReference>
<evidence type="ECO:0000256" key="3">
    <source>
        <dbReference type="ARBA" id="ARBA00022737"/>
    </source>
</evidence>
<keyword evidence="3" id="KW-0677">Repeat</keyword>
<evidence type="ECO:0000256" key="5">
    <source>
        <dbReference type="ARBA" id="ARBA00023187"/>
    </source>
</evidence>
<comment type="subcellular location">
    <subcellularLocation>
        <location evidence="1 8">Nucleus</location>
    </subcellularLocation>
</comment>
<feature type="domain" description="RRM" evidence="10">
    <location>
        <begin position="438"/>
        <end position="528"/>
    </location>
</feature>
<reference evidence="11 12" key="1">
    <citation type="journal article" date="2015" name="Genome Biol. Evol.">
        <title>Phylogenomic analyses indicate that early fungi evolved digesting cell walls of algal ancestors of land plants.</title>
        <authorList>
            <person name="Chang Y."/>
            <person name="Wang S."/>
            <person name="Sekimoto S."/>
            <person name="Aerts A.L."/>
            <person name="Choi C."/>
            <person name="Clum A."/>
            <person name="LaButti K.M."/>
            <person name="Lindquist E.A."/>
            <person name="Yee Ngan C."/>
            <person name="Ohm R.A."/>
            <person name="Salamov A.A."/>
            <person name="Grigoriev I.V."/>
            <person name="Spatafora J.W."/>
            <person name="Berbee M.L."/>
        </authorList>
    </citation>
    <scope>NUCLEOTIDE SEQUENCE [LARGE SCALE GENOMIC DNA]</scope>
    <source>
        <strain evidence="11 12">NRRL 28638</strain>
    </source>
</reference>
<dbReference type="CDD" id="cd12231">
    <property type="entry name" value="RRM2_U2AF65"/>
    <property type="match status" value="1"/>
</dbReference>
<name>A0A137PCH5_CONC2</name>
<dbReference type="STRING" id="796925.A0A137PCH5"/>
<feature type="domain" description="RRM" evidence="10">
    <location>
        <begin position="222"/>
        <end position="304"/>
    </location>
</feature>
<dbReference type="OrthoDB" id="10266058at2759"/>
<dbReference type="PANTHER" id="PTHR23139">
    <property type="entry name" value="RNA-BINDING PROTEIN"/>
    <property type="match status" value="1"/>
</dbReference>
<evidence type="ECO:0000256" key="1">
    <source>
        <dbReference type="ARBA" id="ARBA00004123"/>
    </source>
</evidence>
<dbReference type="InterPro" id="IPR006529">
    <property type="entry name" value="U2AF_lg"/>
</dbReference>
<dbReference type="InterPro" id="IPR003954">
    <property type="entry name" value="RRM_euk-type"/>
</dbReference>
<dbReference type="Proteomes" id="UP000070444">
    <property type="component" value="Unassembled WGS sequence"/>
</dbReference>
<dbReference type="InterPro" id="IPR012677">
    <property type="entry name" value="Nucleotide-bd_a/b_plait_sf"/>
</dbReference>
<dbReference type="FunFam" id="3.30.70.330:FF:000097">
    <property type="entry name" value="U2 snRNP auxiliary factor large subunit"/>
    <property type="match status" value="1"/>
</dbReference>
<feature type="region of interest" description="Disordered" evidence="9">
    <location>
        <begin position="1"/>
        <end position="138"/>
    </location>
</feature>
<dbReference type="GO" id="GO:0005634">
    <property type="term" value="C:nucleus"/>
    <property type="evidence" value="ECO:0007669"/>
    <property type="project" value="UniProtKB-SubCell"/>
</dbReference>
<dbReference type="NCBIfam" id="TIGR01642">
    <property type="entry name" value="U2AF_lg"/>
    <property type="match status" value="1"/>
</dbReference>
<dbReference type="FunFam" id="3.30.70.330:FF:000074">
    <property type="entry name" value="U2 snRNP auxiliary factor large subunit"/>
    <property type="match status" value="1"/>
</dbReference>
<accession>A0A137PCH5</accession>
<organism evidence="11 12">
    <name type="scientific">Conidiobolus coronatus (strain ATCC 28846 / CBS 209.66 / NRRL 28638)</name>
    <name type="common">Delacroixia coronata</name>
    <dbReference type="NCBI Taxonomy" id="796925"/>
    <lineage>
        <taxon>Eukaryota</taxon>
        <taxon>Fungi</taxon>
        <taxon>Fungi incertae sedis</taxon>
        <taxon>Zoopagomycota</taxon>
        <taxon>Entomophthoromycotina</taxon>
        <taxon>Entomophthoromycetes</taxon>
        <taxon>Entomophthorales</taxon>
        <taxon>Ancylistaceae</taxon>
        <taxon>Conidiobolus</taxon>
    </lineage>
</organism>
<dbReference type="EMBL" id="KQ964448">
    <property type="protein sequence ID" value="KXN72708.1"/>
    <property type="molecule type" value="Genomic_DNA"/>
</dbReference>
<keyword evidence="12" id="KW-1185">Reference proteome</keyword>
<feature type="compositionally biased region" description="Basic residues" evidence="9">
    <location>
        <begin position="108"/>
        <end position="119"/>
    </location>
</feature>
<dbReference type="CDD" id="cd12232">
    <property type="entry name" value="RRM3_U2AF65"/>
    <property type="match status" value="1"/>
</dbReference>
<comment type="similarity">
    <text evidence="8">Belongs to the splicing factor SR family.</text>
</comment>
<dbReference type="OMA" id="MTQWDIK"/>
<evidence type="ECO:0000256" key="8">
    <source>
        <dbReference type="RuleBase" id="RU364135"/>
    </source>
</evidence>
<evidence type="ECO:0000313" key="11">
    <source>
        <dbReference type="EMBL" id="KXN72708.1"/>
    </source>
</evidence>
<evidence type="ECO:0000256" key="6">
    <source>
        <dbReference type="ARBA" id="ARBA00023242"/>
    </source>
</evidence>
<evidence type="ECO:0000259" key="10">
    <source>
        <dbReference type="PROSITE" id="PS50102"/>
    </source>
</evidence>
<feature type="compositionally biased region" description="Basic and acidic residues" evidence="9">
    <location>
        <begin position="26"/>
        <end position="107"/>
    </location>
</feature>
<protein>
    <recommendedName>
        <fullName evidence="8">Splicing factor U2AF subunit</fullName>
    </recommendedName>
    <alternativeName>
        <fullName evidence="8">U2 snRNP auxiliary factor large subunit</fullName>
    </alternativeName>
</protein>
<sequence length="536" mass="60890">MDNNGHSEPPSILPREMTEFANGRPSGEHSDRRAYEHESRHDDRSRRYRESDRDRDRHPRRDRHGRDHERERERERPSRHEREREHDRDRRSHRDYERRREYSPGRDRHSRRTERRRSRDSHSPSGRPGAHSNDNIVPLHLRKRQLAHWDVRPPGYEGMTCEQVKATGHFPLPGHIGALKAAGLYHGYIASGLMPSPYAHPLITQGIAGNGGQTLTLARQAKRLYVGNIPFSITEGEIERFFNATMKELNIARSGENPVVSVSINHDKNYAFVEFRDSEEASAAMAFDGINFQGQALKIRRPKEYQAPSSNPDDSPGVTYIGGVSSNVQDTPNKLFIGGLPAYLNDEQVIELLKVFGELKSFNLVKDTVTNLSKGYAFCEYSDSTVTDLACQGLNNMELGDKKLLVQRASVGAKPMVGLNPPPQLFINAAPDQLQPTRILLLLNMVTPEELEDDEEYEEILADIEEEATKFGKVLSIKIPKDKTKYNESAIGKVFIEYDNDTQCAVALKSLAGRKFSDRIVLASYYNEDKFANDDL</sequence>
<gene>
    <name evidence="11" type="ORF">CONCODRAFT_77657</name>
</gene>
<dbReference type="SMART" id="SM00360">
    <property type="entry name" value="RRM"/>
    <property type="match status" value="3"/>
</dbReference>
<feature type="domain" description="RRM" evidence="10">
    <location>
        <begin position="333"/>
        <end position="411"/>
    </location>
</feature>